<feature type="compositionally biased region" description="Pro residues" evidence="1">
    <location>
        <begin position="746"/>
        <end position="759"/>
    </location>
</feature>
<feature type="compositionally biased region" description="Acidic residues" evidence="1">
    <location>
        <begin position="527"/>
        <end position="540"/>
    </location>
</feature>
<dbReference type="SUPFAM" id="SSF47781">
    <property type="entry name" value="RuvA domain 2-like"/>
    <property type="match status" value="1"/>
</dbReference>
<reference evidence="3 4" key="1">
    <citation type="journal article" date="2023" name="Commun. Biol.">
        <title>Genome analysis of Parmales, the sister group of diatoms, reveals the evolutionary specialization of diatoms from phago-mixotrophs to photoautotrophs.</title>
        <authorList>
            <person name="Ban H."/>
            <person name="Sato S."/>
            <person name="Yoshikawa S."/>
            <person name="Yamada K."/>
            <person name="Nakamura Y."/>
            <person name="Ichinomiya M."/>
            <person name="Sato N."/>
            <person name="Blanc-Mathieu R."/>
            <person name="Endo H."/>
            <person name="Kuwata A."/>
            <person name="Ogata H."/>
        </authorList>
    </citation>
    <scope>NUCLEOTIDE SEQUENCE [LARGE SCALE GENOMIC DNA]</scope>
</reference>
<dbReference type="InterPro" id="IPR010994">
    <property type="entry name" value="RuvA_2-like"/>
</dbReference>
<keyword evidence="4" id="KW-1185">Reference proteome</keyword>
<dbReference type="Gene3D" id="1.10.150.280">
    <property type="entry name" value="AF1531-like domain"/>
    <property type="match status" value="1"/>
</dbReference>
<accession>A0ABQ6MMM2</accession>
<sequence length="882" mass="91762">MVRLHLFSSSVPPCAPPFSSSLSPATLAPSLAPSLAASLAGGPCALLLSCCVSSTSPRAQGLLGCTPALLAQLLDGLPRQRVAYQVQELHTGHLLDVLDASRGGPEPRTVFSDADDLKVRGASLGSVALPDSTSAACESPDFRASFEAAFRRRSLSKSGEARSHVITVLTLASGASLTVIEVYEPPSTSASYTTSIHQYETSSLQRSAFSLSRCLNVTLTNKQRNQSQIVPWREEKLAKIALALASTTDMHVVLPAGADAERVAKGWAAVKRIKAAAAPAAKRPLPSAASSVAAPASKRPRAAAAAASSSSVFSALTPKSGTAARDLIKVARGREQAGRLDSAVKHYKSASSKYLPSYPKLEAKIRRLEDKIGSSDDVAIDSIMGSPPLRVKPGQEETAEAAQSPPPVVSNAAVAKTPFSSIMGSPPLRVKPVEVDEEEAAPVSAKLASTPLKGKPERVVAAEEEEEEEEVEESPVSAKLASTPLKGKPERVVAAEEEEEEEAEEAPVSAKLASTPLKGKPERVVAAEEEEEEEEEEVEEAPVSAKLVSTPLKGLPERVASAAEEEEEVEEAPVSAKLASTPLKGLPERVAPTAAEEEEAEVAQASGKLASTPLKGKPERVIEEPEVPSPAAASAPASKLASTPLKGAASRVLPAEDDASDSPAAPVLDPAPVGTKLASTPIRGTPARVPVAAQEQEGEVAAGTPRRKSLLVSTPLRGTAKKVTHMENLLSYTDTLIADGDDFSKPPTPPPAAPAPTPVRSPLAVKTVRTTPQVAKSPVAKTPACSPKMDLVAILNSGSIEQLMDLEGIGQKRAEKIVAEREKGEFEAASDLTRVGMPKKGIMKLIASQHGGAENVAPATAAGKVVAEETAGGRTRRSTRAA</sequence>
<dbReference type="Proteomes" id="UP001165060">
    <property type="component" value="Unassembled WGS sequence"/>
</dbReference>
<dbReference type="SMART" id="SM00278">
    <property type="entry name" value="HhH1"/>
    <property type="match status" value="1"/>
</dbReference>
<comment type="caution">
    <text evidence="3">The sequence shown here is derived from an EMBL/GenBank/DDBJ whole genome shotgun (WGS) entry which is preliminary data.</text>
</comment>
<gene>
    <name evidence="3" type="ORF">TeGR_g15267</name>
</gene>
<evidence type="ECO:0000313" key="3">
    <source>
        <dbReference type="EMBL" id="GMI28567.1"/>
    </source>
</evidence>
<protein>
    <recommendedName>
        <fullName evidence="2">Helix-hairpin-helix DNA-binding motif class 1 domain-containing protein</fullName>
    </recommendedName>
</protein>
<evidence type="ECO:0000259" key="2">
    <source>
        <dbReference type="SMART" id="SM00278"/>
    </source>
</evidence>
<organism evidence="3 4">
    <name type="scientific">Tetraparma gracilis</name>
    <dbReference type="NCBI Taxonomy" id="2962635"/>
    <lineage>
        <taxon>Eukaryota</taxon>
        <taxon>Sar</taxon>
        <taxon>Stramenopiles</taxon>
        <taxon>Ochrophyta</taxon>
        <taxon>Bolidophyceae</taxon>
        <taxon>Parmales</taxon>
        <taxon>Triparmaceae</taxon>
        <taxon>Tetraparma</taxon>
    </lineage>
</organism>
<name>A0ABQ6MMM2_9STRA</name>
<feature type="domain" description="Helix-hairpin-helix DNA-binding motif class 1" evidence="2">
    <location>
        <begin position="801"/>
        <end position="820"/>
    </location>
</feature>
<feature type="compositionally biased region" description="Low complexity" evidence="1">
    <location>
        <begin position="661"/>
        <end position="673"/>
    </location>
</feature>
<proteinExistence type="predicted"/>
<feature type="compositionally biased region" description="Low complexity" evidence="1">
    <location>
        <begin position="691"/>
        <end position="703"/>
    </location>
</feature>
<evidence type="ECO:0000313" key="4">
    <source>
        <dbReference type="Proteomes" id="UP001165060"/>
    </source>
</evidence>
<dbReference type="InterPro" id="IPR003583">
    <property type="entry name" value="Hlx-hairpin-Hlx_DNA-bd_motif"/>
</dbReference>
<evidence type="ECO:0000256" key="1">
    <source>
        <dbReference type="SAM" id="MobiDB-lite"/>
    </source>
</evidence>
<dbReference type="Pfam" id="PF12836">
    <property type="entry name" value="HHH_3"/>
    <property type="match status" value="1"/>
</dbReference>
<feature type="region of interest" description="Disordered" evidence="1">
    <location>
        <begin position="433"/>
        <end position="706"/>
    </location>
</feature>
<feature type="compositionally biased region" description="Acidic residues" evidence="1">
    <location>
        <begin position="462"/>
        <end position="473"/>
    </location>
</feature>
<dbReference type="EMBL" id="BRYB01000363">
    <property type="protein sequence ID" value="GMI28567.1"/>
    <property type="molecule type" value="Genomic_DNA"/>
</dbReference>
<feature type="compositionally biased region" description="Acidic residues" evidence="1">
    <location>
        <begin position="495"/>
        <end position="505"/>
    </location>
</feature>
<feature type="compositionally biased region" description="Low complexity" evidence="1">
    <location>
        <begin position="629"/>
        <end position="644"/>
    </location>
</feature>
<feature type="region of interest" description="Disordered" evidence="1">
    <location>
        <begin position="740"/>
        <end position="761"/>
    </location>
</feature>